<proteinExistence type="predicted"/>
<feature type="region of interest" description="Disordered" evidence="1">
    <location>
        <begin position="223"/>
        <end position="249"/>
    </location>
</feature>
<sequence length="326" mass="37106">MEIFITDMKDDSEYHNAINCENAYWEHPKEDGQKNQPQREMSRRTERVICRLMTQGIYFANAWSKAAQEDIKGNSENDIEIKGLIRCTIVDVYNDILRANACEGHWGTYYAWYTTQIMGNALENQLGRQNCKKGKYKTIELNTWNIRNKMKTWLKQDASMQKKLAKEKLSDGCTGGTVKLELGGKQEEQDKKEDKQKEHELREEVTQILNDMKTDIGEQHGILTESPETETPDPSVDDADDNKDAAIEKEMKQGIERVQEILHELIAEVAAKAAADIAATTPPKVPTGKDRWEKERTRDPLRTVLLNMDAANNNKNAHAGGTAPPR</sequence>
<accession>A0A0D9QMH4</accession>
<evidence type="ECO:0000313" key="2">
    <source>
        <dbReference type="EMBL" id="KJP88234.1"/>
    </source>
</evidence>
<evidence type="ECO:0000313" key="3">
    <source>
        <dbReference type="Proteomes" id="UP000054561"/>
    </source>
</evidence>
<feature type="compositionally biased region" description="Basic and acidic residues" evidence="1">
    <location>
        <begin position="182"/>
        <end position="200"/>
    </location>
</feature>
<keyword evidence="3" id="KW-1185">Reference proteome</keyword>
<feature type="compositionally biased region" description="Basic and acidic residues" evidence="1">
    <location>
        <begin position="287"/>
        <end position="299"/>
    </location>
</feature>
<feature type="compositionally biased region" description="Acidic residues" evidence="1">
    <location>
        <begin position="227"/>
        <end position="241"/>
    </location>
</feature>
<reference evidence="2 3" key="1">
    <citation type="submission" date="2014-03" db="EMBL/GenBank/DDBJ databases">
        <title>The Genome Sequence of Plasmodium fragile nilgiri.</title>
        <authorList>
            <consortium name="The Broad Institute Genomics Platform"/>
            <consortium name="The Broad Institute Genome Sequencing Center for Infectious Disease"/>
            <person name="Neafsey D."/>
            <person name="Duraisingh M."/>
            <person name="Young S.K."/>
            <person name="Zeng Q."/>
            <person name="Gargeya S."/>
            <person name="Abouelleil A."/>
            <person name="Alvarado L."/>
            <person name="Chapman S.B."/>
            <person name="Gainer-Dewar J."/>
            <person name="Goldberg J."/>
            <person name="Griggs A."/>
            <person name="Gujja S."/>
            <person name="Hansen M."/>
            <person name="Howarth C."/>
            <person name="Imamovic A."/>
            <person name="Larimer J."/>
            <person name="Pearson M."/>
            <person name="Poon T.W."/>
            <person name="Priest M."/>
            <person name="Roberts A."/>
            <person name="Saif S."/>
            <person name="Shea T."/>
            <person name="Sykes S."/>
            <person name="Wortman J."/>
            <person name="Nusbaum C."/>
            <person name="Birren B."/>
        </authorList>
    </citation>
    <scope>NUCLEOTIDE SEQUENCE [LARGE SCALE GENOMIC DNA]</scope>
    <source>
        <strain evidence="3">nilgiri</strain>
    </source>
</reference>
<dbReference type="EMBL" id="KQ001664">
    <property type="protein sequence ID" value="KJP88234.1"/>
    <property type="molecule type" value="Genomic_DNA"/>
</dbReference>
<feature type="region of interest" description="Disordered" evidence="1">
    <location>
        <begin position="280"/>
        <end position="299"/>
    </location>
</feature>
<gene>
    <name evidence="2" type="ORF">AK88_02181</name>
</gene>
<evidence type="ECO:0000256" key="1">
    <source>
        <dbReference type="SAM" id="MobiDB-lite"/>
    </source>
</evidence>
<evidence type="ECO:0008006" key="4">
    <source>
        <dbReference type="Google" id="ProtNLM"/>
    </source>
</evidence>
<dbReference type="AlphaFoldDB" id="A0A0D9QMH4"/>
<protein>
    <recommendedName>
        <fullName evidence="4">Schizont-infected cell agglutination extracellular alpha domain-containing protein</fullName>
    </recommendedName>
</protein>
<name>A0A0D9QMH4_PLAFR</name>
<dbReference type="RefSeq" id="XP_012335238.1">
    <property type="nucleotide sequence ID" value="XM_012479815.1"/>
</dbReference>
<feature type="region of interest" description="Disordered" evidence="1">
    <location>
        <begin position="180"/>
        <end position="200"/>
    </location>
</feature>
<dbReference type="GeneID" id="24267495"/>
<organism evidence="2 3">
    <name type="scientific">Plasmodium fragile</name>
    <dbReference type="NCBI Taxonomy" id="5857"/>
    <lineage>
        <taxon>Eukaryota</taxon>
        <taxon>Sar</taxon>
        <taxon>Alveolata</taxon>
        <taxon>Apicomplexa</taxon>
        <taxon>Aconoidasida</taxon>
        <taxon>Haemosporida</taxon>
        <taxon>Plasmodiidae</taxon>
        <taxon>Plasmodium</taxon>
        <taxon>Plasmodium (Plasmodium)</taxon>
    </lineage>
</organism>
<dbReference type="Proteomes" id="UP000054561">
    <property type="component" value="Unassembled WGS sequence"/>
</dbReference>
<dbReference type="VEuPathDB" id="PlasmoDB:AK88_02181"/>